<comment type="function">
    <text evidence="7">Catalyzes the N-acylation of UDP-3-O-acylglucosamine using 3-hydroxyacyl-ACP as the acyl donor. Is involved in the biosynthesis of lipid A, a phosphorylated glycolipid that anchors the lipopolysaccharide to the outer membrane of the cell.</text>
</comment>
<accession>A0A1I1Y650</accession>
<comment type="pathway">
    <text evidence="7">Bacterial outer membrane biogenesis; LPS lipid A biosynthesis.</text>
</comment>
<gene>
    <name evidence="7" type="primary">lpxD</name>
    <name evidence="9" type="ORF">SAMN05444380_10785</name>
</gene>
<evidence type="ECO:0000313" key="10">
    <source>
        <dbReference type="Proteomes" id="UP000181976"/>
    </source>
</evidence>
<dbReference type="GO" id="GO:0016410">
    <property type="term" value="F:N-acyltransferase activity"/>
    <property type="evidence" value="ECO:0007669"/>
    <property type="project" value="InterPro"/>
</dbReference>
<dbReference type="eggNOG" id="COG1044">
    <property type="taxonomic scope" value="Bacteria"/>
</dbReference>
<dbReference type="PROSITE" id="PS00101">
    <property type="entry name" value="HEXAPEP_TRANSFERASES"/>
    <property type="match status" value="1"/>
</dbReference>
<feature type="active site" description="Proton acceptor" evidence="7">
    <location>
        <position position="241"/>
    </location>
</feature>
<dbReference type="EMBL" id="FONA01000007">
    <property type="protein sequence ID" value="SFE14909.1"/>
    <property type="molecule type" value="Genomic_DNA"/>
</dbReference>
<dbReference type="GO" id="GO:0103118">
    <property type="term" value="F:UDP-3-O-[(3R)-3-hydroxyacyl]-glucosamine N-acyltransferase activity"/>
    <property type="evidence" value="ECO:0007669"/>
    <property type="project" value="UniProtKB-EC"/>
</dbReference>
<dbReference type="STRING" id="385682.SAMN05444380_10785"/>
<keyword evidence="1 7" id="KW-0444">Lipid biosynthesis</keyword>
<proteinExistence type="inferred from homology"/>
<dbReference type="Pfam" id="PF04613">
    <property type="entry name" value="LpxD"/>
    <property type="match status" value="1"/>
</dbReference>
<dbReference type="RefSeq" id="WP_010526199.1">
    <property type="nucleotide sequence ID" value="NZ_AFSL01000006.1"/>
</dbReference>
<dbReference type="InParanoid" id="A0A1I1Y650"/>
<evidence type="ECO:0000313" key="9">
    <source>
        <dbReference type="EMBL" id="SFE14909.1"/>
    </source>
</evidence>
<dbReference type="HAMAP" id="MF_00523">
    <property type="entry name" value="LpxD"/>
    <property type="match status" value="1"/>
</dbReference>
<keyword evidence="6 7" id="KW-0012">Acyltransferase</keyword>
<keyword evidence="10" id="KW-1185">Reference proteome</keyword>
<dbReference type="Pfam" id="PF00132">
    <property type="entry name" value="Hexapep"/>
    <property type="match status" value="3"/>
</dbReference>
<evidence type="ECO:0000256" key="2">
    <source>
        <dbReference type="ARBA" id="ARBA00022556"/>
    </source>
</evidence>
<name>A0A1I1Y650_9BACT</name>
<keyword evidence="4 7" id="KW-0677">Repeat</keyword>
<comment type="similarity">
    <text evidence="7">Belongs to the transferase hexapeptide repeat family. LpxD subfamily.</text>
</comment>
<dbReference type="Pfam" id="PF14602">
    <property type="entry name" value="Hexapep_2"/>
    <property type="match status" value="1"/>
</dbReference>
<feature type="domain" description="UDP-3-O-[3-hydroxymyristoyl] glucosamine N-acyltransferase non-repeat region" evidence="8">
    <location>
        <begin position="23"/>
        <end position="89"/>
    </location>
</feature>
<dbReference type="GO" id="GO:0016020">
    <property type="term" value="C:membrane"/>
    <property type="evidence" value="ECO:0007669"/>
    <property type="project" value="GOC"/>
</dbReference>
<reference evidence="9 10" key="1">
    <citation type="submission" date="2016-10" db="EMBL/GenBank/DDBJ databases">
        <authorList>
            <person name="de Groot N.N."/>
        </authorList>
    </citation>
    <scope>NUCLEOTIDE SEQUENCE [LARGE SCALE GENOMIC DNA]</scope>
    <source>
        <strain evidence="9 10">DSM 19012</strain>
    </source>
</reference>
<evidence type="ECO:0000256" key="3">
    <source>
        <dbReference type="ARBA" id="ARBA00022679"/>
    </source>
</evidence>
<dbReference type="OrthoDB" id="9784739at2"/>
<dbReference type="AlphaFoldDB" id="A0A1I1Y650"/>
<dbReference type="FunCoup" id="A0A1I1Y650">
    <property type="interactions" value="314"/>
</dbReference>
<dbReference type="GO" id="GO:0009245">
    <property type="term" value="P:lipid A biosynthetic process"/>
    <property type="evidence" value="ECO:0007669"/>
    <property type="project" value="UniProtKB-UniRule"/>
</dbReference>
<dbReference type="SUPFAM" id="SSF51161">
    <property type="entry name" value="Trimeric LpxA-like enzymes"/>
    <property type="match status" value="1"/>
</dbReference>
<comment type="subunit">
    <text evidence="7">Homotrimer.</text>
</comment>
<dbReference type="NCBIfam" id="NF002060">
    <property type="entry name" value="PRK00892.1"/>
    <property type="match status" value="1"/>
</dbReference>
<evidence type="ECO:0000256" key="6">
    <source>
        <dbReference type="ARBA" id="ARBA00023315"/>
    </source>
</evidence>
<dbReference type="PANTHER" id="PTHR43378:SF2">
    <property type="entry name" value="UDP-3-O-ACYLGLUCOSAMINE N-ACYLTRANSFERASE 1, MITOCHONDRIAL-RELATED"/>
    <property type="match status" value="1"/>
</dbReference>
<evidence type="ECO:0000256" key="5">
    <source>
        <dbReference type="ARBA" id="ARBA00023098"/>
    </source>
</evidence>
<dbReference type="CDD" id="cd03352">
    <property type="entry name" value="LbH_LpxD"/>
    <property type="match status" value="1"/>
</dbReference>
<protein>
    <recommendedName>
        <fullName evidence="7">UDP-3-O-acylglucosamine N-acyltransferase</fullName>
        <ecNumber evidence="7">2.3.1.191</ecNumber>
    </recommendedName>
</protein>
<dbReference type="NCBIfam" id="TIGR01853">
    <property type="entry name" value="lipid_A_lpxD"/>
    <property type="match status" value="1"/>
</dbReference>
<dbReference type="Gene3D" id="3.40.1390.10">
    <property type="entry name" value="MurE/MurF, N-terminal domain"/>
    <property type="match status" value="1"/>
</dbReference>
<comment type="catalytic activity">
    <reaction evidence="7">
        <text>a UDP-3-O-[(3R)-3-hydroxyacyl]-alpha-D-glucosamine + a (3R)-hydroxyacyl-[ACP] = a UDP-2-N,3-O-bis[(3R)-3-hydroxyacyl]-alpha-D-glucosamine + holo-[ACP] + H(+)</text>
        <dbReference type="Rhea" id="RHEA:53836"/>
        <dbReference type="Rhea" id="RHEA-COMP:9685"/>
        <dbReference type="Rhea" id="RHEA-COMP:9945"/>
        <dbReference type="ChEBI" id="CHEBI:15378"/>
        <dbReference type="ChEBI" id="CHEBI:64479"/>
        <dbReference type="ChEBI" id="CHEBI:78827"/>
        <dbReference type="ChEBI" id="CHEBI:137740"/>
        <dbReference type="ChEBI" id="CHEBI:137748"/>
        <dbReference type="EC" id="2.3.1.191"/>
    </reaction>
</comment>
<dbReference type="InterPro" id="IPR020573">
    <property type="entry name" value="UDP_GlcNAc_AcTrfase_non-rep"/>
</dbReference>
<keyword evidence="2 7" id="KW-0441">Lipid A biosynthesis</keyword>
<dbReference type="EC" id="2.3.1.191" evidence="7"/>
<sequence length="342" mass="36856">MEFTAKQIASLIQGEVEGNENQIIRDVSKIEEGKPETLTFLSNPKYEHHLYTTEASVVIVNKSFVPKEKVKATLIKVEDAYRALATLLQYYESSLPKKTGIEQPSFIHETAQLGDFVYVGAFAYISEKAKIGKGAQIWPGAFIGEGVKIGEGTIIYSGVKIYKQCVVGKSCIIHAGAVVGSDGFGFAPDPDGNYQKIPQVGNVVIEDNVEIGANTTIDRATMGSTILHEGAKIDNLVQIAHNVEIGSNTVIAAQTGIAGSTKIGENCMFGGQTGISGHIRIADGTKLAAQTGVASAIKQPGTAWMGSPAINYLNFNKSYVIFKKLPELYKQLQELQNKVDKK</sequence>
<organism evidence="9 10">
    <name type="scientific">Thermophagus xiamenensis</name>
    <dbReference type="NCBI Taxonomy" id="385682"/>
    <lineage>
        <taxon>Bacteria</taxon>
        <taxon>Pseudomonadati</taxon>
        <taxon>Bacteroidota</taxon>
        <taxon>Bacteroidia</taxon>
        <taxon>Marinilabiliales</taxon>
        <taxon>Marinilabiliaceae</taxon>
        <taxon>Thermophagus</taxon>
    </lineage>
</organism>
<dbReference type="InterPro" id="IPR001451">
    <property type="entry name" value="Hexapep"/>
</dbReference>
<evidence type="ECO:0000256" key="7">
    <source>
        <dbReference type="HAMAP-Rule" id="MF_00523"/>
    </source>
</evidence>
<evidence type="ECO:0000259" key="8">
    <source>
        <dbReference type="Pfam" id="PF04613"/>
    </source>
</evidence>
<dbReference type="UniPathway" id="UPA00973"/>
<evidence type="ECO:0000256" key="1">
    <source>
        <dbReference type="ARBA" id="ARBA00022516"/>
    </source>
</evidence>
<dbReference type="PANTHER" id="PTHR43378">
    <property type="entry name" value="UDP-3-O-ACYLGLUCOSAMINE N-ACYLTRANSFERASE"/>
    <property type="match status" value="1"/>
</dbReference>
<keyword evidence="3 7" id="KW-0808">Transferase</keyword>
<evidence type="ECO:0000256" key="4">
    <source>
        <dbReference type="ARBA" id="ARBA00022737"/>
    </source>
</evidence>
<dbReference type="InterPro" id="IPR011004">
    <property type="entry name" value="Trimer_LpxA-like_sf"/>
</dbReference>
<dbReference type="Proteomes" id="UP000181976">
    <property type="component" value="Unassembled WGS sequence"/>
</dbReference>
<dbReference type="InterPro" id="IPR018357">
    <property type="entry name" value="Hexapep_transf_CS"/>
</dbReference>
<dbReference type="InterPro" id="IPR007691">
    <property type="entry name" value="LpxD"/>
</dbReference>
<keyword evidence="5 7" id="KW-0443">Lipid metabolism</keyword>
<dbReference type="Gene3D" id="2.160.10.10">
    <property type="entry name" value="Hexapeptide repeat proteins"/>
    <property type="match status" value="1"/>
</dbReference>